<dbReference type="GeneID" id="24439946"/>
<proteinExistence type="predicted"/>
<dbReference type="KEGG" id="tet:TTHERM_000635749"/>
<evidence type="ECO:0000313" key="2">
    <source>
        <dbReference type="Proteomes" id="UP000009168"/>
    </source>
</evidence>
<organism evidence="1 2">
    <name type="scientific">Tetrahymena thermophila (strain SB210)</name>
    <dbReference type="NCBI Taxonomy" id="312017"/>
    <lineage>
        <taxon>Eukaryota</taxon>
        <taxon>Sar</taxon>
        <taxon>Alveolata</taxon>
        <taxon>Ciliophora</taxon>
        <taxon>Intramacronucleata</taxon>
        <taxon>Oligohymenophorea</taxon>
        <taxon>Hymenostomatida</taxon>
        <taxon>Tetrahymenina</taxon>
        <taxon>Tetrahymenidae</taxon>
        <taxon>Tetrahymena</taxon>
    </lineage>
</organism>
<dbReference type="InParanoid" id="W7XJS4"/>
<name>W7XJS4_TETTS</name>
<evidence type="ECO:0000313" key="1">
    <source>
        <dbReference type="EMBL" id="EWS75901.1"/>
    </source>
</evidence>
<accession>W7XJS4</accession>
<keyword evidence="2" id="KW-1185">Reference proteome</keyword>
<dbReference type="RefSeq" id="XP_012651572.1">
    <property type="nucleotide sequence ID" value="XM_012796118.1"/>
</dbReference>
<reference evidence="2" key="1">
    <citation type="journal article" date="2006" name="PLoS Biol.">
        <title>Macronuclear genome sequence of the ciliate Tetrahymena thermophila, a model eukaryote.</title>
        <authorList>
            <person name="Eisen J.A."/>
            <person name="Coyne R.S."/>
            <person name="Wu M."/>
            <person name="Wu D."/>
            <person name="Thiagarajan M."/>
            <person name="Wortman J.R."/>
            <person name="Badger J.H."/>
            <person name="Ren Q."/>
            <person name="Amedeo P."/>
            <person name="Jones K.M."/>
            <person name="Tallon L.J."/>
            <person name="Delcher A.L."/>
            <person name="Salzberg S.L."/>
            <person name="Silva J.C."/>
            <person name="Haas B.J."/>
            <person name="Majoros W.H."/>
            <person name="Farzad M."/>
            <person name="Carlton J.M."/>
            <person name="Smith R.K. Jr."/>
            <person name="Garg J."/>
            <person name="Pearlman R.E."/>
            <person name="Karrer K.M."/>
            <person name="Sun L."/>
            <person name="Manning G."/>
            <person name="Elde N.C."/>
            <person name="Turkewitz A.P."/>
            <person name="Asai D.J."/>
            <person name="Wilkes D.E."/>
            <person name="Wang Y."/>
            <person name="Cai H."/>
            <person name="Collins K."/>
            <person name="Stewart B.A."/>
            <person name="Lee S.R."/>
            <person name="Wilamowska K."/>
            <person name="Weinberg Z."/>
            <person name="Ruzzo W.L."/>
            <person name="Wloga D."/>
            <person name="Gaertig J."/>
            <person name="Frankel J."/>
            <person name="Tsao C.-C."/>
            <person name="Gorovsky M.A."/>
            <person name="Keeling P.J."/>
            <person name="Waller R.F."/>
            <person name="Patron N.J."/>
            <person name="Cherry J.M."/>
            <person name="Stover N.A."/>
            <person name="Krieger C.J."/>
            <person name="del Toro C."/>
            <person name="Ryder H.F."/>
            <person name="Williamson S.C."/>
            <person name="Barbeau R.A."/>
            <person name="Hamilton E.P."/>
            <person name="Orias E."/>
        </authorList>
    </citation>
    <scope>NUCLEOTIDE SEQUENCE [LARGE SCALE GENOMIC DNA]</scope>
    <source>
        <strain evidence="2">SB210</strain>
    </source>
</reference>
<gene>
    <name evidence="1" type="ORF">TTHERM_000635749</name>
</gene>
<dbReference type="AlphaFoldDB" id="W7XJS4"/>
<sequence length="96" mass="11750">MFISLNQIQIQTSLDFLFRRITEDLQQKKQANVFQNQNGRSYLQNRIKHTKKFLTHSPSCLKKWWKFCYVRDNECDLQLLWMDIRLRKKTKTSPKL</sequence>
<dbReference type="Proteomes" id="UP000009168">
    <property type="component" value="Unassembled WGS sequence"/>
</dbReference>
<protein>
    <submittedName>
        <fullName evidence="1">Uncharacterized protein</fullName>
    </submittedName>
</protein>
<dbReference type="EMBL" id="GG662809">
    <property type="protein sequence ID" value="EWS75901.1"/>
    <property type="molecule type" value="Genomic_DNA"/>
</dbReference>